<dbReference type="RefSeq" id="WP_075073912.1">
    <property type="nucleotide sequence ID" value="NZ_DF967972.1"/>
</dbReference>
<dbReference type="EC" id="3.2.2.n1" evidence="2"/>
<dbReference type="GO" id="GO:0005829">
    <property type="term" value="C:cytosol"/>
    <property type="evidence" value="ECO:0007669"/>
    <property type="project" value="TreeGrafter"/>
</dbReference>
<dbReference type="PANTHER" id="PTHR31223">
    <property type="entry name" value="LOG FAMILY PROTEIN YJL055W"/>
    <property type="match status" value="1"/>
</dbReference>
<dbReference type="InterPro" id="IPR005269">
    <property type="entry name" value="LOG"/>
</dbReference>
<organism evidence="3">
    <name type="scientific">Longilinea arvoryzae</name>
    <dbReference type="NCBI Taxonomy" id="360412"/>
    <lineage>
        <taxon>Bacteria</taxon>
        <taxon>Bacillati</taxon>
        <taxon>Chloroflexota</taxon>
        <taxon>Anaerolineae</taxon>
        <taxon>Anaerolineales</taxon>
        <taxon>Anaerolineaceae</taxon>
        <taxon>Longilinea</taxon>
    </lineage>
</organism>
<evidence type="ECO:0000256" key="2">
    <source>
        <dbReference type="RuleBase" id="RU363015"/>
    </source>
</evidence>
<dbReference type="STRING" id="360412.LARV_02448"/>
<evidence type="ECO:0000313" key="3">
    <source>
        <dbReference type="EMBL" id="GAP14674.1"/>
    </source>
</evidence>
<sequence length="194" mass="21538">MKSVCIFCGSADGVHPDYYASASQMGAYLAQKDIQLIYGAGKTGLMGAVADGVLIAGGEVTGVVPENLNTSVLIHANLTRLEVVKDIQQRQARMNALADALIALPGGYGTFDELFEALTWAQIGLQRKPIGLLNIRGYFDPLMDMIRRALDEKFIYPEHMDMLTIERTPEGLIQSLENFKYPENLDRWVNRDDR</sequence>
<proteinExistence type="inferred from homology"/>
<dbReference type="GO" id="GO:0009691">
    <property type="term" value="P:cytokinin biosynthetic process"/>
    <property type="evidence" value="ECO:0007669"/>
    <property type="project" value="UniProtKB-UniRule"/>
</dbReference>
<gene>
    <name evidence="3" type="ORF">LARV_02448</name>
</gene>
<dbReference type="NCBIfam" id="TIGR00730">
    <property type="entry name" value="Rossman fold protein, TIGR00730 family"/>
    <property type="match status" value="1"/>
</dbReference>
<dbReference type="Gene3D" id="3.40.50.450">
    <property type="match status" value="1"/>
</dbReference>
<protein>
    <recommendedName>
        <fullName evidence="2">Cytokinin riboside 5'-monophosphate phosphoribohydrolase</fullName>
        <ecNumber evidence="2">3.2.2.n1</ecNumber>
    </recommendedName>
</protein>
<accession>A0A0S7BKC8</accession>
<keyword evidence="2" id="KW-0203">Cytokinin biosynthesis</keyword>
<dbReference type="PANTHER" id="PTHR31223:SF70">
    <property type="entry name" value="LOG FAMILY PROTEIN YJL055W"/>
    <property type="match status" value="1"/>
</dbReference>
<dbReference type="AlphaFoldDB" id="A0A0S7BKC8"/>
<dbReference type="EMBL" id="DF967972">
    <property type="protein sequence ID" value="GAP14674.1"/>
    <property type="molecule type" value="Genomic_DNA"/>
</dbReference>
<dbReference type="Proteomes" id="UP000055060">
    <property type="component" value="Unassembled WGS sequence"/>
</dbReference>
<name>A0A0S7BKC8_9CHLR</name>
<dbReference type="GO" id="GO:0016799">
    <property type="term" value="F:hydrolase activity, hydrolyzing N-glycosyl compounds"/>
    <property type="evidence" value="ECO:0007669"/>
    <property type="project" value="TreeGrafter"/>
</dbReference>
<keyword evidence="2" id="KW-0378">Hydrolase</keyword>
<comment type="similarity">
    <text evidence="1 2">Belongs to the LOG family.</text>
</comment>
<evidence type="ECO:0000313" key="4">
    <source>
        <dbReference type="Proteomes" id="UP000055060"/>
    </source>
</evidence>
<dbReference type="SUPFAM" id="SSF102405">
    <property type="entry name" value="MCP/YpsA-like"/>
    <property type="match status" value="1"/>
</dbReference>
<dbReference type="Pfam" id="PF03641">
    <property type="entry name" value="Lysine_decarbox"/>
    <property type="match status" value="1"/>
</dbReference>
<reference evidence="3" key="1">
    <citation type="submission" date="2015-07" db="EMBL/GenBank/DDBJ databases">
        <title>Draft Genome Sequences of Anaerolinea thermolimosa IMO-1, Bellilinea caldifistulae GOMI-1, Leptolinea tardivitalis YMTK-2, Levilinea saccharolytica KIBI-1,Longilinea arvoryzae KOME-1, Previously Described as Members of the Anaerolineaceae (Chloroflexi).</title>
        <authorList>
            <person name="Sekiguchi Y."/>
            <person name="Ohashi A."/>
            <person name="Matsuura N."/>
            <person name="Tourlousse M.D."/>
        </authorList>
    </citation>
    <scope>NUCLEOTIDE SEQUENCE [LARGE SCALE GENOMIC DNA]</scope>
    <source>
        <strain evidence="3">KOME-1</strain>
    </source>
</reference>
<evidence type="ECO:0000256" key="1">
    <source>
        <dbReference type="ARBA" id="ARBA00006763"/>
    </source>
</evidence>
<keyword evidence="4" id="KW-1185">Reference proteome</keyword>
<dbReference type="InterPro" id="IPR031100">
    <property type="entry name" value="LOG_fam"/>
</dbReference>